<reference evidence="1" key="1">
    <citation type="journal article" date="2014" name="Front. Microbiol.">
        <title>High frequency of phylogenetically diverse reductive dehalogenase-homologous genes in deep subseafloor sedimentary metagenomes.</title>
        <authorList>
            <person name="Kawai M."/>
            <person name="Futagami T."/>
            <person name="Toyoda A."/>
            <person name="Takaki Y."/>
            <person name="Nishi S."/>
            <person name="Hori S."/>
            <person name="Arai W."/>
            <person name="Tsubouchi T."/>
            <person name="Morono Y."/>
            <person name="Uchiyama I."/>
            <person name="Ito T."/>
            <person name="Fujiyama A."/>
            <person name="Inagaki F."/>
            <person name="Takami H."/>
        </authorList>
    </citation>
    <scope>NUCLEOTIDE SEQUENCE</scope>
    <source>
        <strain evidence="1">Expedition CK06-06</strain>
    </source>
</reference>
<accession>X1IT10</accession>
<proteinExistence type="predicted"/>
<gene>
    <name evidence="1" type="ORF">S03H2_54755</name>
</gene>
<feature type="non-terminal residue" evidence="1">
    <location>
        <position position="1"/>
    </location>
</feature>
<comment type="caution">
    <text evidence="1">The sequence shown here is derived from an EMBL/GenBank/DDBJ whole genome shotgun (WGS) entry which is preliminary data.</text>
</comment>
<organism evidence="1">
    <name type="scientific">marine sediment metagenome</name>
    <dbReference type="NCBI Taxonomy" id="412755"/>
    <lineage>
        <taxon>unclassified sequences</taxon>
        <taxon>metagenomes</taxon>
        <taxon>ecological metagenomes</taxon>
    </lineage>
</organism>
<name>X1IT10_9ZZZZ</name>
<protein>
    <submittedName>
        <fullName evidence="1">Uncharacterized protein</fullName>
    </submittedName>
</protein>
<sequence length="150" mass="17922">PDSAIGGLIIFLLVVVREWISQKKRFLGILRAEIEQNKEFLQSNRAKGKQLYFREDGWLAFRNQGGFRFTSPRLYNLLVKHYTILYELNGLVKNSRKSEDQNLKEEIKEWEVKFEEGLRCVQNDIEKEMQNQVWEKFKALIKKAARLMRR</sequence>
<dbReference type="EMBL" id="BARU01034929">
    <property type="protein sequence ID" value="GAH69244.1"/>
    <property type="molecule type" value="Genomic_DNA"/>
</dbReference>
<evidence type="ECO:0000313" key="1">
    <source>
        <dbReference type="EMBL" id="GAH69244.1"/>
    </source>
</evidence>
<dbReference type="AlphaFoldDB" id="X1IT10"/>